<dbReference type="GO" id="GO:0016020">
    <property type="term" value="C:membrane"/>
    <property type="evidence" value="ECO:0007669"/>
    <property type="project" value="InterPro"/>
</dbReference>
<reference evidence="2" key="1">
    <citation type="submission" date="2019-08" db="EMBL/GenBank/DDBJ databases">
        <authorList>
            <person name="Kucharzyk K."/>
            <person name="Murdoch R.W."/>
            <person name="Higgins S."/>
            <person name="Loffler F."/>
        </authorList>
    </citation>
    <scope>NUCLEOTIDE SEQUENCE</scope>
</reference>
<sequence length="190" mass="22193">MVGLVTARQEEKLMKGFRDLSIFLRSSIDTRLFVSLREELQLLNSYFEIQKIRYVDAFDYSYDIEFDELLDSNIPRFTIQPIVENCFVHAVALITSEEKVQIKIKIGRAGKKDMFICIINSGIGFSGDLERIRKSLERDKVSDNQRRGIGLFLINKELKLLYGRKYGLKLGTVQEDIFEIIITVPFNRRW</sequence>
<dbReference type="PANTHER" id="PTHR34220:SF7">
    <property type="entry name" value="SENSOR HISTIDINE KINASE YPDA"/>
    <property type="match status" value="1"/>
</dbReference>
<name>A0A645ESF9_9ZZZZ</name>
<feature type="domain" description="Signal transduction histidine kinase internal region" evidence="1">
    <location>
        <begin position="5"/>
        <end position="57"/>
    </location>
</feature>
<keyword evidence="2" id="KW-0808">Transferase</keyword>
<dbReference type="PANTHER" id="PTHR34220">
    <property type="entry name" value="SENSOR HISTIDINE KINASE YPDA"/>
    <property type="match status" value="1"/>
</dbReference>
<evidence type="ECO:0000313" key="2">
    <source>
        <dbReference type="EMBL" id="MPN04955.1"/>
    </source>
</evidence>
<organism evidence="2">
    <name type="scientific">bioreactor metagenome</name>
    <dbReference type="NCBI Taxonomy" id="1076179"/>
    <lineage>
        <taxon>unclassified sequences</taxon>
        <taxon>metagenomes</taxon>
        <taxon>ecological metagenomes</taxon>
    </lineage>
</organism>
<proteinExistence type="predicted"/>
<dbReference type="SUPFAM" id="SSF55874">
    <property type="entry name" value="ATPase domain of HSP90 chaperone/DNA topoisomerase II/histidine kinase"/>
    <property type="match status" value="1"/>
</dbReference>
<dbReference type="InterPro" id="IPR050640">
    <property type="entry name" value="Bact_2-comp_sensor_kinase"/>
</dbReference>
<gene>
    <name evidence="2" type="primary">btsS_10</name>
    <name evidence="2" type="ORF">SDC9_152204</name>
</gene>
<dbReference type="Pfam" id="PF06580">
    <property type="entry name" value="His_kinase"/>
    <property type="match status" value="1"/>
</dbReference>
<dbReference type="InterPro" id="IPR010559">
    <property type="entry name" value="Sig_transdc_His_kin_internal"/>
</dbReference>
<dbReference type="AlphaFoldDB" id="A0A645ESF9"/>
<dbReference type="GO" id="GO:0000155">
    <property type="term" value="F:phosphorelay sensor kinase activity"/>
    <property type="evidence" value="ECO:0007669"/>
    <property type="project" value="InterPro"/>
</dbReference>
<dbReference type="EC" id="2.7.13.3" evidence="2"/>
<comment type="caution">
    <text evidence="2">The sequence shown here is derived from an EMBL/GenBank/DDBJ whole genome shotgun (WGS) entry which is preliminary data.</text>
</comment>
<dbReference type="InterPro" id="IPR036890">
    <property type="entry name" value="HATPase_C_sf"/>
</dbReference>
<evidence type="ECO:0000259" key="1">
    <source>
        <dbReference type="Pfam" id="PF06580"/>
    </source>
</evidence>
<dbReference type="EMBL" id="VSSQ01050873">
    <property type="protein sequence ID" value="MPN04955.1"/>
    <property type="molecule type" value="Genomic_DNA"/>
</dbReference>
<dbReference type="Gene3D" id="3.30.565.10">
    <property type="entry name" value="Histidine kinase-like ATPase, C-terminal domain"/>
    <property type="match status" value="1"/>
</dbReference>
<accession>A0A645ESF9</accession>
<keyword evidence="2" id="KW-0418">Kinase</keyword>
<protein>
    <submittedName>
        <fullName evidence="2">Sensor histidine kinase BtsS</fullName>
        <ecNumber evidence="2">2.7.13.3</ecNumber>
    </submittedName>
</protein>